<dbReference type="InterPro" id="IPR058831">
    <property type="entry name" value="LolA-like_dom_2nd"/>
</dbReference>
<evidence type="ECO:0000313" key="4">
    <source>
        <dbReference type="Proteomes" id="UP000735302"/>
    </source>
</evidence>
<keyword evidence="4" id="KW-1185">Reference proteome</keyword>
<feature type="transmembrane region" description="Helical" evidence="1">
    <location>
        <begin position="16"/>
        <end position="37"/>
    </location>
</feature>
<evidence type="ECO:0000313" key="3">
    <source>
        <dbReference type="EMBL" id="GFO20811.1"/>
    </source>
</evidence>
<comment type="caution">
    <text evidence="3">The sequence shown here is derived from an EMBL/GenBank/DDBJ whole genome shotgun (WGS) entry which is preliminary data.</text>
</comment>
<sequence length="1069" mass="117740">MNISSPATSARFKSPIITIIILVITIAAIAINITIVITSGKTSITKTSGSSSRRRSSKAAATALLFVKKGAKKGNPYSEKQVLSCRMILVLLVMLALLQAAAADDPFCEAGTATAPVDFLAKLKSFSADIYTVDMIKKVSYRAHERHSAESQRTGVFFYYDTSDQTRFLVYDEKTKMSTTNFMGGSCIQNSIVPNYGLIQWATGAPQEITYVGTETMAGEVLHNWRGCFTQGDIELSDDLYTTGFNTASSSPSGEDFIPVKMIRKSRKKSTQEESHIVHYFLRFETSKDDDDKLLADFQPPPGADCTDYMSGVSIPTLPEAITYFTEPTFNPHQATMYIIDRDQELIISQWRPTSSDDAILRIDSYKMGVMFQMPGTDDAMCSISPYAVLGDEGKLNQSLSYADSYMSVPFETVNHFIGEPEGFQFNGKQTVRGIPCYAYSKVYTNYKGAGRTTIILYFSAPGVKVSNNVGILSKTEQVLVRKEVWQRGALVYEDNIYDVGILDYSKLVFDPLDIKDCQEDLGVREFGVLFDSNSRIDEVPSLSYQQEEDLKSSLKTGLAEAAGVDILRIRINGISLQTGKLTMRASLFGAVAESAHIRDVKGSIPDSSLVPDNLRVGKQGLSYESCKQYALSNDKVVYGSVCDNLYDCTLYNTVPWEYLTVNDNCRGFFIGKNDKEMLDIETAWTNLVSAVESGKLDVKEYTASQISDAISSSEEDTVFSSVAKYEKLAGSRITTSLSVTSSTTLSKCATACTDSVGLKCEAFTFCEKTQMCMKNPNPDSLNREVDIQPDTHCDVYVRKYVTEFTSLEATSAVVNTELVYEMIKDPNDCARLCLNSEEFRCESFDFCTLDGGAGSGVCSLGREHFFDVAVAADTVRLPRRECVHYSRNYLDDYDSKEGVTNLPVAATIRKSSAESCAQTCSQESTSGEGACSMFQYCLIGNVCELIDESAVTSDAVRRLPDLKDKIGCYTYSLKRQVLQVHGRSAARRDDAVQALLDAPVDGDTGGQYGPGAMAGLAFAMLFLGFGLYFLGLYIWSRYRNPGALPSICLGRQKSDTNIKFSKSELDDD</sequence>
<dbReference type="PROSITE" id="PS50948">
    <property type="entry name" value="PAN"/>
    <property type="match status" value="1"/>
</dbReference>
<dbReference type="EMBL" id="BLXT01005203">
    <property type="protein sequence ID" value="GFO20811.1"/>
    <property type="molecule type" value="Genomic_DNA"/>
</dbReference>
<dbReference type="Pfam" id="PF25898">
    <property type="entry name" value="LolA_2nd_metazoa"/>
    <property type="match status" value="1"/>
</dbReference>
<dbReference type="AlphaFoldDB" id="A0AAV4BK78"/>
<dbReference type="PANTHER" id="PTHR36902:SF1">
    <property type="entry name" value="ENRICHED IN SURFACE-LABELED PROTEOME PROTEIN 9"/>
    <property type="match status" value="1"/>
</dbReference>
<feature type="domain" description="Apple" evidence="2">
    <location>
        <begin position="794"/>
        <end position="883"/>
    </location>
</feature>
<protein>
    <submittedName>
        <fullName evidence="3">Antigen b membrane protein</fullName>
    </submittedName>
</protein>
<dbReference type="PANTHER" id="PTHR36902">
    <property type="entry name" value="ENRICHED IN SURFACE-LABELED PROTEOME PROTEIN 9"/>
    <property type="match status" value="1"/>
</dbReference>
<keyword evidence="1" id="KW-0472">Membrane</keyword>
<gene>
    <name evidence="3" type="ORF">PoB_004731600</name>
</gene>
<feature type="transmembrane region" description="Helical" evidence="1">
    <location>
        <begin position="1014"/>
        <end position="1036"/>
    </location>
</feature>
<dbReference type="SUPFAM" id="SSF57414">
    <property type="entry name" value="Hairpin loop containing domain-like"/>
    <property type="match status" value="1"/>
</dbReference>
<dbReference type="Gene3D" id="3.50.4.10">
    <property type="entry name" value="Hepatocyte Growth Factor"/>
    <property type="match status" value="2"/>
</dbReference>
<feature type="transmembrane region" description="Helical" evidence="1">
    <location>
        <begin position="83"/>
        <end position="102"/>
    </location>
</feature>
<dbReference type="Proteomes" id="UP000735302">
    <property type="component" value="Unassembled WGS sequence"/>
</dbReference>
<dbReference type="InterPro" id="IPR003609">
    <property type="entry name" value="Pan_app"/>
</dbReference>
<proteinExistence type="predicted"/>
<name>A0AAV4BK78_9GAST</name>
<dbReference type="SMART" id="SM00473">
    <property type="entry name" value="PAN_AP"/>
    <property type="match status" value="3"/>
</dbReference>
<evidence type="ECO:0000259" key="2">
    <source>
        <dbReference type="PROSITE" id="PS50948"/>
    </source>
</evidence>
<accession>A0AAV4BK78</accession>
<evidence type="ECO:0000256" key="1">
    <source>
        <dbReference type="SAM" id="Phobius"/>
    </source>
</evidence>
<dbReference type="Pfam" id="PF00024">
    <property type="entry name" value="PAN_1"/>
    <property type="match status" value="1"/>
</dbReference>
<reference evidence="3 4" key="1">
    <citation type="journal article" date="2021" name="Elife">
        <title>Chloroplast acquisition without the gene transfer in kleptoplastic sea slugs, Plakobranchus ocellatus.</title>
        <authorList>
            <person name="Maeda T."/>
            <person name="Takahashi S."/>
            <person name="Yoshida T."/>
            <person name="Shimamura S."/>
            <person name="Takaki Y."/>
            <person name="Nagai Y."/>
            <person name="Toyoda A."/>
            <person name="Suzuki Y."/>
            <person name="Arimoto A."/>
            <person name="Ishii H."/>
            <person name="Satoh N."/>
            <person name="Nishiyama T."/>
            <person name="Hasebe M."/>
            <person name="Maruyama T."/>
            <person name="Minagawa J."/>
            <person name="Obokata J."/>
            <person name="Shigenobu S."/>
        </authorList>
    </citation>
    <scope>NUCLEOTIDE SEQUENCE [LARGE SCALE GENOMIC DNA]</scope>
</reference>
<keyword evidence="1" id="KW-0812">Transmembrane</keyword>
<keyword evidence="1" id="KW-1133">Transmembrane helix</keyword>
<organism evidence="3 4">
    <name type="scientific">Plakobranchus ocellatus</name>
    <dbReference type="NCBI Taxonomy" id="259542"/>
    <lineage>
        <taxon>Eukaryota</taxon>
        <taxon>Metazoa</taxon>
        <taxon>Spiralia</taxon>
        <taxon>Lophotrochozoa</taxon>
        <taxon>Mollusca</taxon>
        <taxon>Gastropoda</taxon>
        <taxon>Heterobranchia</taxon>
        <taxon>Euthyneura</taxon>
        <taxon>Panpulmonata</taxon>
        <taxon>Sacoglossa</taxon>
        <taxon>Placobranchoidea</taxon>
        <taxon>Plakobranchidae</taxon>
        <taxon>Plakobranchus</taxon>
    </lineage>
</organism>